<evidence type="ECO:0000313" key="6">
    <source>
        <dbReference type="Proteomes" id="UP000198402"/>
    </source>
</evidence>
<evidence type="ECO:0000259" key="4">
    <source>
        <dbReference type="PROSITE" id="PS50995"/>
    </source>
</evidence>
<name>A0A1Z5IJ43_9LACO</name>
<accession>A0A1Z5IJ43</accession>
<comment type="caution">
    <text evidence="5">The sequence shown here is derived from an EMBL/GenBank/DDBJ whole genome shotgun (WGS) entry which is preliminary data.</text>
</comment>
<dbReference type="Gene3D" id="1.10.10.10">
    <property type="entry name" value="Winged helix-like DNA-binding domain superfamily/Winged helix DNA-binding domain"/>
    <property type="match status" value="1"/>
</dbReference>
<evidence type="ECO:0000313" key="5">
    <source>
        <dbReference type="EMBL" id="GAX01451.1"/>
    </source>
</evidence>
<dbReference type="PROSITE" id="PS50995">
    <property type="entry name" value="HTH_MARR_2"/>
    <property type="match status" value="1"/>
</dbReference>
<evidence type="ECO:0000256" key="1">
    <source>
        <dbReference type="ARBA" id="ARBA00023015"/>
    </source>
</evidence>
<evidence type="ECO:0000256" key="3">
    <source>
        <dbReference type="ARBA" id="ARBA00023163"/>
    </source>
</evidence>
<dbReference type="GO" id="GO:0003700">
    <property type="term" value="F:DNA-binding transcription factor activity"/>
    <property type="evidence" value="ECO:0007669"/>
    <property type="project" value="InterPro"/>
</dbReference>
<sequence>MYTKTTSSFIHRIASFETQYLNQQLRTFGLNTDQARAINFISSHPDSMQRDIAHYLNRQEASVTNLLKGLVRRNLVIRTIPVENERTKLLSLTQAGNDLVAKIQATFMQINATLEDPLSDADATKLTELLNTVQKHLDTIQK</sequence>
<dbReference type="GO" id="GO:0003677">
    <property type="term" value="F:DNA binding"/>
    <property type="evidence" value="ECO:0007669"/>
    <property type="project" value="UniProtKB-KW"/>
</dbReference>
<dbReference type="EMBL" id="BCMG01000007">
    <property type="protein sequence ID" value="GAX01451.1"/>
    <property type="molecule type" value="Genomic_DNA"/>
</dbReference>
<keyword evidence="1" id="KW-0805">Transcription regulation</keyword>
<dbReference type="PANTHER" id="PTHR42756:SF1">
    <property type="entry name" value="TRANSCRIPTIONAL REPRESSOR OF EMRAB OPERON"/>
    <property type="match status" value="1"/>
</dbReference>
<dbReference type="SUPFAM" id="SSF46785">
    <property type="entry name" value="Winged helix' DNA-binding domain"/>
    <property type="match status" value="1"/>
</dbReference>
<reference evidence="5 6" key="1">
    <citation type="submission" date="2015-11" db="EMBL/GenBank/DDBJ databases">
        <title>Draft genome sequences of new species of the genus Lactobacillus isolated from orchardgrass silage.</title>
        <authorList>
            <person name="Tohno M."/>
            <person name="Tanizawa Y."/>
            <person name="Arita M."/>
        </authorList>
    </citation>
    <scope>NUCLEOTIDE SEQUENCE [LARGE SCALE GENOMIC DNA]</scope>
    <source>
        <strain evidence="5 6">IWT126</strain>
    </source>
</reference>
<evidence type="ECO:0000256" key="2">
    <source>
        <dbReference type="ARBA" id="ARBA00023125"/>
    </source>
</evidence>
<dbReference type="Pfam" id="PF12802">
    <property type="entry name" value="MarR_2"/>
    <property type="match status" value="1"/>
</dbReference>
<dbReference type="STRING" id="1302250.GCA_001313225_01167"/>
<dbReference type="InterPro" id="IPR036388">
    <property type="entry name" value="WH-like_DNA-bd_sf"/>
</dbReference>
<keyword evidence="3" id="KW-0804">Transcription</keyword>
<protein>
    <submittedName>
        <fullName evidence="5">MarR family transcriptional regulator</fullName>
    </submittedName>
</protein>
<dbReference type="SMART" id="SM00347">
    <property type="entry name" value="HTH_MARR"/>
    <property type="match status" value="1"/>
</dbReference>
<feature type="domain" description="HTH marR-type" evidence="4">
    <location>
        <begin position="1"/>
        <end position="135"/>
    </location>
</feature>
<proteinExistence type="predicted"/>
<dbReference type="RefSeq" id="WP_054654478.1">
    <property type="nucleotide sequence ID" value="NZ_BBFL01000004.1"/>
</dbReference>
<keyword evidence="6" id="KW-1185">Reference proteome</keyword>
<gene>
    <name evidence="5" type="primary">marR_9</name>
    <name evidence="5" type="ORF">IWT126_01492</name>
</gene>
<dbReference type="InterPro" id="IPR036390">
    <property type="entry name" value="WH_DNA-bd_sf"/>
</dbReference>
<dbReference type="OrthoDB" id="2612963at2"/>
<keyword evidence="2" id="KW-0238">DNA-binding</keyword>
<dbReference type="AlphaFoldDB" id="A0A1Z5IJ43"/>
<dbReference type="Proteomes" id="UP000198402">
    <property type="component" value="Unassembled WGS sequence"/>
</dbReference>
<organism evidence="5 6">
    <name type="scientific">Secundilactobacillus silagei JCM 19001</name>
    <dbReference type="NCBI Taxonomy" id="1302250"/>
    <lineage>
        <taxon>Bacteria</taxon>
        <taxon>Bacillati</taxon>
        <taxon>Bacillota</taxon>
        <taxon>Bacilli</taxon>
        <taxon>Lactobacillales</taxon>
        <taxon>Lactobacillaceae</taxon>
        <taxon>Secundilactobacillus</taxon>
    </lineage>
</organism>
<dbReference type="PANTHER" id="PTHR42756">
    <property type="entry name" value="TRANSCRIPTIONAL REGULATOR, MARR"/>
    <property type="match status" value="1"/>
</dbReference>
<dbReference type="InterPro" id="IPR000835">
    <property type="entry name" value="HTH_MarR-typ"/>
</dbReference>